<organism evidence="8 9">
    <name type="scientific">Fructilactobacillus hinvesii</name>
    <dbReference type="NCBI Taxonomy" id="2940300"/>
    <lineage>
        <taxon>Bacteria</taxon>
        <taxon>Bacillati</taxon>
        <taxon>Bacillota</taxon>
        <taxon>Bacilli</taxon>
        <taxon>Lactobacillales</taxon>
        <taxon>Lactobacillaceae</taxon>
        <taxon>Fructilactobacillus</taxon>
    </lineage>
</organism>
<accession>A0ABY5BW18</accession>
<feature type="transmembrane region" description="Helical" evidence="6">
    <location>
        <begin position="230"/>
        <end position="250"/>
    </location>
</feature>
<keyword evidence="2" id="KW-0813">Transport</keyword>
<gene>
    <name evidence="8" type="ORF">M3M39_01460</name>
</gene>
<feature type="transmembrane region" description="Helical" evidence="6">
    <location>
        <begin position="360"/>
        <end position="378"/>
    </location>
</feature>
<evidence type="ECO:0000256" key="5">
    <source>
        <dbReference type="ARBA" id="ARBA00023136"/>
    </source>
</evidence>
<feature type="transmembrane region" description="Helical" evidence="6">
    <location>
        <begin position="120"/>
        <end position="137"/>
    </location>
</feature>
<comment type="subcellular location">
    <subcellularLocation>
        <location evidence="1">Cell membrane</location>
        <topology evidence="1">Multi-pass membrane protein</topology>
    </subcellularLocation>
</comment>
<dbReference type="Proteomes" id="UP001057025">
    <property type="component" value="Chromosome"/>
</dbReference>
<evidence type="ECO:0000259" key="7">
    <source>
        <dbReference type="PROSITE" id="PS50850"/>
    </source>
</evidence>
<dbReference type="Pfam" id="PF07690">
    <property type="entry name" value="MFS_1"/>
    <property type="match status" value="1"/>
</dbReference>
<keyword evidence="9" id="KW-1185">Reference proteome</keyword>
<name>A0ABY5BW18_9LACO</name>
<feature type="domain" description="Major facilitator superfamily (MFS) profile" evidence="7">
    <location>
        <begin position="282"/>
        <end position="471"/>
    </location>
</feature>
<feature type="transmembrane region" description="Helical" evidence="6">
    <location>
        <begin position="282"/>
        <end position="309"/>
    </location>
</feature>
<dbReference type="EMBL" id="CP097118">
    <property type="protein sequence ID" value="USS88176.1"/>
    <property type="molecule type" value="Genomic_DNA"/>
</dbReference>
<protein>
    <submittedName>
        <fullName evidence="8">MFS transporter</fullName>
    </submittedName>
</protein>
<feature type="transmembrane region" description="Helical" evidence="6">
    <location>
        <begin position="421"/>
        <end position="443"/>
    </location>
</feature>
<feature type="transmembrane region" description="Helical" evidence="6">
    <location>
        <begin position="384"/>
        <end position="409"/>
    </location>
</feature>
<dbReference type="SUPFAM" id="SSF103473">
    <property type="entry name" value="MFS general substrate transporter"/>
    <property type="match status" value="1"/>
</dbReference>
<feature type="transmembrane region" description="Helical" evidence="6">
    <location>
        <begin position="87"/>
        <end position="108"/>
    </location>
</feature>
<dbReference type="InterPro" id="IPR020846">
    <property type="entry name" value="MFS_dom"/>
</dbReference>
<feature type="transmembrane region" description="Helical" evidence="6">
    <location>
        <begin position="149"/>
        <end position="176"/>
    </location>
</feature>
<proteinExistence type="predicted"/>
<feature type="transmembrane region" description="Helical" evidence="6">
    <location>
        <begin position="329"/>
        <end position="348"/>
    </location>
</feature>
<feature type="transmembrane region" description="Helical" evidence="6">
    <location>
        <begin position="188"/>
        <end position="210"/>
    </location>
</feature>
<evidence type="ECO:0000256" key="4">
    <source>
        <dbReference type="ARBA" id="ARBA00022989"/>
    </source>
</evidence>
<evidence type="ECO:0000256" key="6">
    <source>
        <dbReference type="SAM" id="Phobius"/>
    </source>
</evidence>
<sequence length="471" mass="50129">MKKLHYIVKAEQKLDLNPGIDAGTMKINIIEKGSGSVPKVQPLPRLKLRQLFWLSFGLLGAQMSLGLENSQLGRLFQTFGASPQMLAFLFLIPPITGMITQPVLGQFSDATWLPKLGRRIPYLIGGTIIADLTLVLLPNAGDWGLPIPIVLGLGAGLVLLYIIAANACVAPFKILIGDMVNSKQKGQVTSLQSIMVNVGSILAAITPWLLSELGVRNVAQPGAAPLTMKLVFYLAAVILTICTILTVLNVREYTPEELVRYQGPPAKTKPSYWQLIKGAPSIFWTIALVQGLCFVAFALLWTYGAGTIAANVYHTTDPASAAYQQGGNLFGVLSGVYALAASVLAIGLGRVPRRYQVHALGISLAIGAIGFVGIGLLHSVWGMVIAFILIGVGWAGIIIYPLAFVMDAVPAQNAGVYQGLFNAQVCVPQIVASLLSVVILPMIGNSLPTLMLIGSLFWIAGTLAVGLVKLK</sequence>
<keyword evidence="4 6" id="KW-1133">Transmembrane helix</keyword>
<evidence type="ECO:0000313" key="9">
    <source>
        <dbReference type="Proteomes" id="UP001057025"/>
    </source>
</evidence>
<evidence type="ECO:0000256" key="2">
    <source>
        <dbReference type="ARBA" id="ARBA00022448"/>
    </source>
</evidence>
<dbReference type="InterPro" id="IPR036259">
    <property type="entry name" value="MFS_trans_sf"/>
</dbReference>
<dbReference type="InterPro" id="IPR011701">
    <property type="entry name" value="MFS"/>
</dbReference>
<dbReference type="PANTHER" id="PTHR19432:SF35">
    <property type="entry name" value="SOLUTE CARRIER FAMILY 45 MEMBER 3 ISOFORM X1"/>
    <property type="match status" value="1"/>
</dbReference>
<keyword evidence="3 6" id="KW-0812">Transmembrane</keyword>
<dbReference type="Gene3D" id="1.20.1250.20">
    <property type="entry name" value="MFS general substrate transporter like domains"/>
    <property type="match status" value="1"/>
</dbReference>
<evidence type="ECO:0000256" key="1">
    <source>
        <dbReference type="ARBA" id="ARBA00004651"/>
    </source>
</evidence>
<keyword evidence="5 6" id="KW-0472">Membrane</keyword>
<dbReference type="PROSITE" id="PS50850">
    <property type="entry name" value="MFS"/>
    <property type="match status" value="1"/>
</dbReference>
<evidence type="ECO:0000256" key="3">
    <source>
        <dbReference type="ARBA" id="ARBA00022692"/>
    </source>
</evidence>
<reference evidence="8" key="1">
    <citation type="submission" date="2022-05" db="EMBL/GenBank/DDBJ databases">
        <authorList>
            <person name="Oliphant S.A."/>
            <person name="Watson-Haigh N.S."/>
            <person name="Sumby K.M."/>
            <person name="Gardner J.M."/>
            <person name="Jiranek V."/>
        </authorList>
    </citation>
    <scope>NUCLEOTIDE SEQUENCE</scope>
    <source>
        <strain evidence="8">KI11_C11</strain>
    </source>
</reference>
<dbReference type="PANTHER" id="PTHR19432">
    <property type="entry name" value="SUGAR TRANSPORTER"/>
    <property type="match status" value="1"/>
</dbReference>
<feature type="transmembrane region" description="Helical" evidence="6">
    <location>
        <begin position="449"/>
        <end position="468"/>
    </location>
</feature>
<evidence type="ECO:0000313" key="8">
    <source>
        <dbReference type="EMBL" id="USS88176.1"/>
    </source>
</evidence>
<feature type="transmembrane region" description="Helical" evidence="6">
    <location>
        <begin position="51"/>
        <end position="67"/>
    </location>
</feature>
<dbReference type="RefSeq" id="WP_252797462.1">
    <property type="nucleotide sequence ID" value="NZ_CP097118.1"/>
</dbReference>